<dbReference type="PANTHER" id="PTHR42824">
    <property type="entry name" value="GLUTAMINE AMIDOTRANSFERASE"/>
    <property type="match status" value="1"/>
</dbReference>
<dbReference type="Pfam" id="PF08241">
    <property type="entry name" value="Methyltransf_11"/>
    <property type="match status" value="1"/>
</dbReference>
<dbReference type="CDD" id="cd02440">
    <property type="entry name" value="AdoMet_MTases"/>
    <property type="match status" value="1"/>
</dbReference>
<dbReference type="SUPFAM" id="SSF56235">
    <property type="entry name" value="N-terminal nucleophile aminohydrolases (Ntn hydrolases)"/>
    <property type="match status" value="1"/>
</dbReference>
<dbReference type="InterPro" id="IPR029055">
    <property type="entry name" value="Ntn_hydrolases_N"/>
</dbReference>
<gene>
    <name evidence="4" type="ORF">THAOC_03803</name>
</gene>
<organism evidence="4 5">
    <name type="scientific">Thalassiosira oceanica</name>
    <name type="common">Marine diatom</name>
    <dbReference type="NCBI Taxonomy" id="159749"/>
    <lineage>
        <taxon>Eukaryota</taxon>
        <taxon>Sar</taxon>
        <taxon>Stramenopiles</taxon>
        <taxon>Ochrophyta</taxon>
        <taxon>Bacillariophyta</taxon>
        <taxon>Coscinodiscophyceae</taxon>
        <taxon>Thalassiosirophycidae</taxon>
        <taxon>Thalassiosirales</taxon>
        <taxon>Thalassiosiraceae</taxon>
        <taxon>Thalassiosira</taxon>
    </lineage>
</organism>
<dbReference type="InterPro" id="IPR017932">
    <property type="entry name" value="GATase_2_dom"/>
</dbReference>
<protein>
    <recommendedName>
        <fullName evidence="3">Glutamine amidotransferase type-2 domain-containing protein</fullName>
    </recommendedName>
</protein>
<proteinExistence type="predicted"/>
<dbReference type="OrthoDB" id="185546at2759"/>
<feature type="region of interest" description="Disordered" evidence="2">
    <location>
        <begin position="29"/>
        <end position="93"/>
    </location>
</feature>
<dbReference type="AlphaFoldDB" id="K0T6T9"/>
<keyword evidence="5" id="KW-1185">Reference proteome</keyword>
<reference evidence="4 5" key="1">
    <citation type="journal article" date="2012" name="Genome Biol.">
        <title>Genome and low-iron response of an oceanic diatom adapted to chronic iron limitation.</title>
        <authorList>
            <person name="Lommer M."/>
            <person name="Specht M."/>
            <person name="Roy A.S."/>
            <person name="Kraemer L."/>
            <person name="Andreson R."/>
            <person name="Gutowska M.A."/>
            <person name="Wolf J."/>
            <person name="Bergner S.V."/>
            <person name="Schilhabel M.B."/>
            <person name="Klostermeier U.C."/>
            <person name="Beiko R.G."/>
            <person name="Rosenstiel P."/>
            <person name="Hippler M."/>
            <person name="Laroche J."/>
        </authorList>
    </citation>
    <scope>NUCLEOTIDE SEQUENCE [LARGE SCALE GENOMIC DNA]</scope>
    <source>
        <strain evidence="4 5">CCMP1005</strain>
    </source>
</reference>
<dbReference type="InterPro" id="IPR029063">
    <property type="entry name" value="SAM-dependent_MTases_sf"/>
</dbReference>
<dbReference type="InterPro" id="IPR013216">
    <property type="entry name" value="Methyltransf_11"/>
</dbReference>
<evidence type="ECO:0000256" key="1">
    <source>
        <dbReference type="ARBA" id="ARBA00022962"/>
    </source>
</evidence>
<dbReference type="Gene3D" id="3.40.50.150">
    <property type="entry name" value="Vaccinia Virus protein VP39"/>
    <property type="match status" value="1"/>
</dbReference>
<evidence type="ECO:0000313" key="4">
    <source>
        <dbReference type="EMBL" id="EJK74513.1"/>
    </source>
</evidence>
<dbReference type="PROSITE" id="PS51278">
    <property type="entry name" value="GATASE_TYPE_2"/>
    <property type="match status" value="1"/>
</dbReference>
<dbReference type="Pfam" id="PF13230">
    <property type="entry name" value="GATase_4"/>
    <property type="match status" value="1"/>
</dbReference>
<feature type="domain" description="Glutamine amidotransferase type-2" evidence="3">
    <location>
        <begin position="1"/>
        <end position="323"/>
    </location>
</feature>
<dbReference type="GO" id="GO:0008757">
    <property type="term" value="F:S-adenosylmethionine-dependent methyltransferase activity"/>
    <property type="evidence" value="ECO:0007669"/>
    <property type="project" value="InterPro"/>
</dbReference>
<dbReference type="Gene3D" id="3.60.20.10">
    <property type="entry name" value="Glutamine Phosphoribosylpyrophosphate, subunit 1, domain 1"/>
    <property type="match status" value="1"/>
</dbReference>
<comment type="caution">
    <text evidence="4">The sequence shown here is derived from an EMBL/GenBank/DDBJ whole genome shotgun (WGS) entry which is preliminary data.</text>
</comment>
<dbReference type="InterPro" id="IPR026869">
    <property type="entry name" value="EgtC-like"/>
</dbReference>
<keyword evidence="1" id="KW-0315">Glutamine amidotransferase</keyword>
<name>K0T6T9_THAOC</name>
<dbReference type="CDD" id="cd01908">
    <property type="entry name" value="YafJ"/>
    <property type="match status" value="1"/>
</dbReference>
<dbReference type="Proteomes" id="UP000266841">
    <property type="component" value="Unassembled WGS sequence"/>
</dbReference>
<evidence type="ECO:0000259" key="3">
    <source>
        <dbReference type="PROSITE" id="PS51278"/>
    </source>
</evidence>
<dbReference type="PANTHER" id="PTHR42824:SF1">
    <property type="entry name" value="GLUTAMINE AMIDOTRANSFERASE YAFJ-RELATED"/>
    <property type="match status" value="1"/>
</dbReference>
<dbReference type="eggNOG" id="ENOG502RXQT">
    <property type="taxonomic scope" value="Eukaryota"/>
</dbReference>
<accession>K0T6T9</accession>
<dbReference type="EMBL" id="AGNL01003597">
    <property type="protein sequence ID" value="EJK74513.1"/>
    <property type="molecule type" value="Genomic_DNA"/>
</dbReference>
<sequence>MRVVRTRERPARLRSASTISNWSPLASLTRGIQFPPGKRRRKGGKNGSANPLSLGSPANPTMCQTSTSAFEASSAVGGEPTGNGVRAFHDDQPANESPLADMVANLPIKTLNMMAHIRYATQGAVSLENVHPFQREMWGIIWTFAHNGEVPKFTQPKNPQQGFEDGSELPQLGNCKQATYHPVGGTDSEAVFCAMLNALRAEFTELPTLPVLYESIQRLCNEIVRGFESETIFNFLLGCGQYTMFAFSWPGSRPGSQVWNGLHYLVRCPPFATAKLKDVDYSVNFSETNDDNDRVSIIATKPLTTNEQWKEFRRGELLMFDGGLPFSRQYECAAIERRGRGLCSRSIPRGQLDPTAYCSNIPQLLKETVCSSIGHDAKSLLGERGADLGCGTGYSHCAFRKLVRHLTGVDLNYEHAKEARDRKCYDRVIVGDVDAILRPEDNESEESVSYDLIYACDLLPYMKNLEDLFRTAKSGLERRGGIFAFSAEIIDVPLDELTGNEQNGYMLQSCARYCHKSWMIEKLVQDFGFEVLAFTKPAPSLREHDGKDVSGAMIVLKQPQHSRL</sequence>
<evidence type="ECO:0000256" key="2">
    <source>
        <dbReference type="SAM" id="MobiDB-lite"/>
    </source>
</evidence>
<feature type="compositionally biased region" description="Polar residues" evidence="2">
    <location>
        <begin position="47"/>
        <end position="71"/>
    </location>
</feature>
<dbReference type="SUPFAM" id="SSF53335">
    <property type="entry name" value="S-adenosyl-L-methionine-dependent methyltransferases"/>
    <property type="match status" value="1"/>
</dbReference>
<evidence type="ECO:0000313" key="5">
    <source>
        <dbReference type="Proteomes" id="UP000266841"/>
    </source>
</evidence>